<dbReference type="PRINTS" id="PR00001">
    <property type="entry name" value="GLABLOOD"/>
</dbReference>
<evidence type="ECO:0000259" key="27">
    <source>
        <dbReference type="PROSITE" id="PS50026"/>
    </source>
</evidence>
<evidence type="ECO:0000256" key="21">
    <source>
        <dbReference type="ARBA" id="ARBA00023180"/>
    </source>
</evidence>
<dbReference type="AlphaFoldDB" id="A0A5A9N1S2"/>
<dbReference type="PROSITE" id="PS50240">
    <property type="entry name" value="TRYPSIN_DOM"/>
    <property type="match status" value="1"/>
</dbReference>
<dbReference type="InterPro" id="IPR000294">
    <property type="entry name" value="GLA_domain"/>
</dbReference>
<feature type="domain" description="EGF-like" evidence="27">
    <location>
        <begin position="88"/>
        <end position="124"/>
    </location>
</feature>
<dbReference type="FunFam" id="2.10.25.10:FF:000162">
    <property type="entry name" value="Coagulation factor X (Predicted)"/>
    <property type="match status" value="1"/>
</dbReference>
<gene>
    <name evidence="30" type="ORF">E1301_Tti000364</name>
</gene>
<keyword evidence="12" id="KW-0479">Metal-binding</keyword>
<evidence type="ECO:0000256" key="1">
    <source>
        <dbReference type="ARBA" id="ARBA00001368"/>
    </source>
</evidence>
<keyword evidence="17" id="KW-0460">Magnesium</keyword>
<evidence type="ECO:0000256" key="4">
    <source>
        <dbReference type="ARBA" id="ARBA00012066"/>
    </source>
</evidence>
<evidence type="ECO:0000256" key="15">
    <source>
        <dbReference type="ARBA" id="ARBA00022825"/>
    </source>
</evidence>
<dbReference type="FunFam" id="4.10.740.10:FF:000001">
    <property type="entry name" value="vitamin K-dependent protein S"/>
    <property type="match status" value="1"/>
</dbReference>
<dbReference type="InterPro" id="IPR001314">
    <property type="entry name" value="Peptidase_S1A"/>
</dbReference>
<keyword evidence="13 26" id="KW-0732">Signal</keyword>
<keyword evidence="8 24" id="KW-0245">EGF-like domain</keyword>
<keyword evidence="14 25" id="KW-0378">Hydrolase</keyword>
<feature type="signal peptide" evidence="26">
    <location>
        <begin position="1"/>
        <end position="22"/>
    </location>
</feature>
<keyword evidence="22" id="KW-0379">Hydroxylation</keyword>
<dbReference type="FunFam" id="2.40.10.10:FF:000120">
    <property type="entry name" value="Putative serine protease"/>
    <property type="match status" value="1"/>
</dbReference>
<dbReference type="SUPFAM" id="SSF57630">
    <property type="entry name" value="GLA-domain"/>
    <property type="match status" value="1"/>
</dbReference>
<dbReference type="PROSITE" id="PS00010">
    <property type="entry name" value="ASX_HYDROXYL"/>
    <property type="match status" value="1"/>
</dbReference>
<dbReference type="InterPro" id="IPR001254">
    <property type="entry name" value="Trypsin_dom"/>
</dbReference>
<evidence type="ECO:0000256" key="24">
    <source>
        <dbReference type="PROSITE-ProRule" id="PRU00076"/>
    </source>
</evidence>
<evidence type="ECO:0000256" key="10">
    <source>
        <dbReference type="ARBA" id="ARBA00022670"/>
    </source>
</evidence>
<keyword evidence="7" id="KW-0964">Secreted</keyword>
<feature type="chain" id="PRO_5022709968" description="Coagulation factor IX" evidence="26">
    <location>
        <begin position="23"/>
        <end position="540"/>
    </location>
</feature>
<dbReference type="Pfam" id="PF00594">
    <property type="entry name" value="Gla"/>
    <property type="match status" value="1"/>
</dbReference>
<evidence type="ECO:0000256" key="13">
    <source>
        <dbReference type="ARBA" id="ARBA00022729"/>
    </source>
</evidence>
<name>A0A5A9N1S2_9TELE</name>
<evidence type="ECO:0000256" key="8">
    <source>
        <dbReference type="ARBA" id="ARBA00022536"/>
    </source>
</evidence>
<feature type="domain" description="Gla" evidence="29">
    <location>
        <begin position="42"/>
        <end position="88"/>
    </location>
</feature>
<keyword evidence="6" id="KW-0301">Gamma-carboxyglutamic acid</keyword>
<comment type="function">
    <text evidence="2">Factor IX is a vitamin K-dependent plasma protein that participates in the intrinsic pathway of blood coagulation by converting factor X to its active form in the presence of Ca(2+) ions, phospholipids, and factor VIIIa.</text>
</comment>
<keyword evidence="19" id="KW-0865">Zymogen</keyword>
<dbReference type="InterPro" id="IPR033116">
    <property type="entry name" value="TRYPSIN_SER"/>
</dbReference>
<dbReference type="SMART" id="SM00069">
    <property type="entry name" value="GLA"/>
    <property type="match status" value="1"/>
</dbReference>
<dbReference type="InterPro" id="IPR000152">
    <property type="entry name" value="EGF-type_Asp/Asn_hydroxyl_site"/>
</dbReference>
<dbReference type="InterPro" id="IPR043504">
    <property type="entry name" value="Peptidase_S1_PA_chymotrypsin"/>
</dbReference>
<feature type="domain" description="Peptidase S1" evidence="28">
    <location>
        <begin position="259"/>
        <end position="519"/>
    </location>
</feature>
<evidence type="ECO:0000256" key="12">
    <source>
        <dbReference type="ARBA" id="ARBA00022723"/>
    </source>
</evidence>
<dbReference type="PROSITE" id="PS00011">
    <property type="entry name" value="GLA_1"/>
    <property type="match status" value="1"/>
</dbReference>
<keyword evidence="21" id="KW-0325">Glycoprotein</keyword>
<evidence type="ECO:0000256" key="2">
    <source>
        <dbReference type="ARBA" id="ARBA00002741"/>
    </source>
</evidence>
<evidence type="ECO:0000256" key="19">
    <source>
        <dbReference type="ARBA" id="ARBA00023145"/>
    </source>
</evidence>
<dbReference type="EMBL" id="SOYY01000023">
    <property type="protein sequence ID" value="KAA0703992.1"/>
    <property type="molecule type" value="Genomic_DNA"/>
</dbReference>
<evidence type="ECO:0000256" key="18">
    <source>
        <dbReference type="ARBA" id="ARBA00023084"/>
    </source>
</evidence>
<sequence>MAKKNLLVLIYVLLFDTWFSSGASVFLPRQLAGSILKRHKRYNTGGIEEIWKDNLERECFEERCSLEEAREVFEDQEQTRKFWISYKDGDQCQSSPCQNGAKCEDGMNTYTCWCPARFIGKNCELEMAKQCKVNNGGCMHFCIVDNNYGTVCDCADGYRLASDSRTCEPTVPYPCGRLARSIAESLNTRSIINDEDRNQIHSVNHVNTTEFNKTETSPTTTTPNYNTTSPHATLENIPSWAFYPTLPTITNKPNEEHRIVGGLEAKPGEIPWQVVLMEKVSKNPFCGGSLMSEVWIITAAHCVENRIGLFFIRTGKRYGLHYNKFFLLHSYWFFHISIGEHDITKKEGRERDHNMAECHIHPHYNSQQSLYNHDIALLKLKTPVSFSDYALPICLGSKDFTDNLLMWAENSLVSGWGRLKHGGSESNTLQKVEVPFVDRTECKGSSINKITRFMFCAGYNMISKDSCQGDSGGPHATHYQNTWFLTGIISWGEECARKGKYGVYTRISRYMYWITNITGIRTGYVPNNDKKSLPHMHKLI</sequence>
<evidence type="ECO:0000313" key="30">
    <source>
        <dbReference type="EMBL" id="KAA0703992.1"/>
    </source>
</evidence>
<dbReference type="GO" id="GO:0006508">
    <property type="term" value="P:proteolysis"/>
    <property type="evidence" value="ECO:0007669"/>
    <property type="project" value="UniProtKB-KW"/>
</dbReference>
<dbReference type="SMART" id="SM00020">
    <property type="entry name" value="Tryp_SPc"/>
    <property type="match status" value="1"/>
</dbReference>
<feature type="disulfide bond" evidence="24">
    <location>
        <begin position="114"/>
        <end position="123"/>
    </location>
</feature>
<dbReference type="Gene3D" id="4.10.740.10">
    <property type="entry name" value="Coagulation Factor IX"/>
    <property type="match status" value="1"/>
</dbReference>
<evidence type="ECO:0000256" key="9">
    <source>
        <dbReference type="ARBA" id="ARBA00022553"/>
    </source>
</evidence>
<keyword evidence="31" id="KW-1185">Reference proteome</keyword>
<keyword evidence="15 25" id="KW-0720">Serine protease</keyword>
<keyword evidence="18" id="KW-0094">Blood coagulation</keyword>
<dbReference type="InterPro" id="IPR001881">
    <property type="entry name" value="EGF-like_Ca-bd_dom"/>
</dbReference>
<proteinExistence type="predicted"/>
<dbReference type="PROSITE" id="PS00135">
    <property type="entry name" value="TRYPSIN_SER"/>
    <property type="match status" value="1"/>
</dbReference>
<comment type="caution">
    <text evidence="24">Lacks conserved residue(s) required for the propagation of feature annotation.</text>
</comment>
<dbReference type="GO" id="GO:0005509">
    <property type="term" value="F:calcium ion binding"/>
    <property type="evidence" value="ECO:0007669"/>
    <property type="project" value="InterPro"/>
</dbReference>
<evidence type="ECO:0000256" key="25">
    <source>
        <dbReference type="RuleBase" id="RU363034"/>
    </source>
</evidence>
<dbReference type="PANTHER" id="PTHR24278:SF31">
    <property type="entry name" value="COAGULATION FACTOR IX"/>
    <property type="match status" value="1"/>
</dbReference>
<dbReference type="SUPFAM" id="SSF57196">
    <property type="entry name" value="EGF/Laminin"/>
    <property type="match status" value="1"/>
</dbReference>
<comment type="catalytic activity">
    <reaction evidence="1">
        <text>Selective cleavage of Arg-|-Ile bond in factor X to form factor Xa.</text>
        <dbReference type="EC" id="3.4.21.22"/>
    </reaction>
</comment>
<organism evidence="30 31">
    <name type="scientific">Triplophysa tibetana</name>
    <dbReference type="NCBI Taxonomy" id="1572043"/>
    <lineage>
        <taxon>Eukaryota</taxon>
        <taxon>Metazoa</taxon>
        <taxon>Chordata</taxon>
        <taxon>Craniata</taxon>
        <taxon>Vertebrata</taxon>
        <taxon>Euteleostomi</taxon>
        <taxon>Actinopterygii</taxon>
        <taxon>Neopterygii</taxon>
        <taxon>Teleostei</taxon>
        <taxon>Ostariophysi</taxon>
        <taxon>Cypriniformes</taxon>
        <taxon>Nemacheilidae</taxon>
        <taxon>Triplophysa</taxon>
    </lineage>
</organism>
<evidence type="ECO:0000313" key="31">
    <source>
        <dbReference type="Proteomes" id="UP000324632"/>
    </source>
</evidence>
<evidence type="ECO:0000256" key="6">
    <source>
        <dbReference type="ARBA" id="ARBA00022479"/>
    </source>
</evidence>
<dbReference type="PROSITE" id="PS00022">
    <property type="entry name" value="EGF_1"/>
    <property type="match status" value="1"/>
</dbReference>
<evidence type="ECO:0000256" key="11">
    <source>
        <dbReference type="ARBA" id="ARBA00022696"/>
    </source>
</evidence>
<dbReference type="InterPro" id="IPR018097">
    <property type="entry name" value="EGF_Ca-bd_CS"/>
</dbReference>
<comment type="caution">
    <text evidence="30">The sequence shown here is derived from an EMBL/GenBank/DDBJ whole genome shotgun (WGS) entry which is preliminary data.</text>
</comment>
<dbReference type="SMART" id="SM00181">
    <property type="entry name" value="EGF"/>
    <property type="match status" value="2"/>
</dbReference>
<dbReference type="EC" id="3.4.21.22" evidence="4"/>
<dbReference type="SUPFAM" id="SSF50494">
    <property type="entry name" value="Trypsin-like serine proteases"/>
    <property type="match status" value="1"/>
</dbReference>
<evidence type="ECO:0000259" key="29">
    <source>
        <dbReference type="PROSITE" id="PS50998"/>
    </source>
</evidence>
<reference evidence="30 31" key="1">
    <citation type="journal article" date="2019" name="Mol. Ecol. Resour.">
        <title>Chromosome-level genome assembly of Triplophysa tibetana, a fish adapted to the harsh high-altitude environment of the Tibetan Plateau.</title>
        <authorList>
            <person name="Yang X."/>
            <person name="Liu H."/>
            <person name="Ma Z."/>
            <person name="Zou Y."/>
            <person name="Zou M."/>
            <person name="Mao Y."/>
            <person name="Li X."/>
            <person name="Wang H."/>
            <person name="Chen T."/>
            <person name="Wang W."/>
            <person name="Yang R."/>
        </authorList>
    </citation>
    <scope>NUCLEOTIDE SEQUENCE [LARGE SCALE GENOMIC DNA]</scope>
    <source>
        <strain evidence="30">TTIB1903HZAU</strain>
        <tissue evidence="30">Muscle</tissue>
    </source>
</reference>
<dbReference type="InterPro" id="IPR017857">
    <property type="entry name" value="Coagulation_fac-like_Gla_dom"/>
</dbReference>
<evidence type="ECO:0000259" key="28">
    <source>
        <dbReference type="PROSITE" id="PS50240"/>
    </source>
</evidence>
<keyword evidence="11" id="KW-0356">Hemostasis</keyword>
<dbReference type="PROSITE" id="PS50026">
    <property type="entry name" value="EGF_3"/>
    <property type="match status" value="1"/>
</dbReference>
<dbReference type="InterPro" id="IPR012224">
    <property type="entry name" value="Pept_S1A_FX"/>
</dbReference>
<dbReference type="InterPro" id="IPR009003">
    <property type="entry name" value="Peptidase_S1_PA"/>
</dbReference>
<dbReference type="PRINTS" id="PR00722">
    <property type="entry name" value="CHYMOTRYPSIN"/>
</dbReference>
<dbReference type="Gene3D" id="2.10.25.10">
    <property type="entry name" value="Laminin"/>
    <property type="match status" value="2"/>
</dbReference>
<evidence type="ECO:0000256" key="7">
    <source>
        <dbReference type="ARBA" id="ARBA00022525"/>
    </source>
</evidence>
<evidence type="ECO:0000256" key="17">
    <source>
        <dbReference type="ARBA" id="ARBA00022842"/>
    </source>
</evidence>
<evidence type="ECO:0000256" key="16">
    <source>
        <dbReference type="ARBA" id="ARBA00022837"/>
    </source>
</evidence>
<keyword evidence="20 24" id="KW-1015">Disulfide bond</keyword>
<dbReference type="CDD" id="cd00190">
    <property type="entry name" value="Tryp_SPc"/>
    <property type="match status" value="1"/>
</dbReference>
<dbReference type="Gene3D" id="2.40.10.10">
    <property type="entry name" value="Trypsin-like serine proteases"/>
    <property type="match status" value="2"/>
</dbReference>
<dbReference type="GO" id="GO:0007596">
    <property type="term" value="P:blood coagulation"/>
    <property type="evidence" value="ECO:0007669"/>
    <property type="project" value="UniProtKB-KW"/>
</dbReference>
<dbReference type="PIRSF" id="PIRSF001143">
    <property type="entry name" value="Factor_X"/>
    <property type="match status" value="1"/>
</dbReference>
<evidence type="ECO:0000256" key="3">
    <source>
        <dbReference type="ARBA" id="ARBA00004613"/>
    </source>
</evidence>
<accession>A0A5A9N1S2</accession>
<dbReference type="InterPro" id="IPR050442">
    <property type="entry name" value="Peptidase_S1_coag_factors"/>
</dbReference>
<evidence type="ECO:0000256" key="23">
    <source>
        <dbReference type="ARBA" id="ARBA00031357"/>
    </source>
</evidence>
<dbReference type="PROSITE" id="PS00134">
    <property type="entry name" value="TRYPSIN_HIS"/>
    <property type="match status" value="1"/>
</dbReference>
<dbReference type="PROSITE" id="PS01187">
    <property type="entry name" value="EGF_CA"/>
    <property type="match status" value="1"/>
</dbReference>
<dbReference type="Pfam" id="PF00008">
    <property type="entry name" value="EGF"/>
    <property type="match status" value="1"/>
</dbReference>
<keyword evidence="16" id="KW-0106">Calcium</keyword>
<dbReference type="CDD" id="cd00054">
    <property type="entry name" value="EGF_CA"/>
    <property type="match status" value="1"/>
</dbReference>
<dbReference type="GO" id="GO:0004252">
    <property type="term" value="F:serine-type endopeptidase activity"/>
    <property type="evidence" value="ECO:0007669"/>
    <property type="project" value="UniProtKB-EC"/>
</dbReference>
<evidence type="ECO:0000256" key="26">
    <source>
        <dbReference type="SAM" id="SignalP"/>
    </source>
</evidence>
<dbReference type="Proteomes" id="UP000324632">
    <property type="component" value="Chromosome 23"/>
</dbReference>
<dbReference type="Pfam" id="PF14670">
    <property type="entry name" value="FXa_inhibition"/>
    <property type="match status" value="1"/>
</dbReference>
<protein>
    <recommendedName>
        <fullName evidence="5">Coagulation factor IX</fullName>
        <ecNumber evidence="4">3.4.21.22</ecNumber>
    </recommendedName>
    <alternativeName>
        <fullName evidence="23">Christmas factor</fullName>
    </alternativeName>
</protein>
<evidence type="ECO:0000256" key="20">
    <source>
        <dbReference type="ARBA" id="ARBA00023157"/>
    </source>
</evidence>
<dbReference type="InterPro" id="IPR018114">
    <property type="entry name" value="TRYPSIN_HIS"/>
</dbReference>
<dbReference type="Pfam" id="PF00089">
    <property type="entry name" value="Trypsin"/>
    <property type="match status" value="1"/>
</dbReference>
<evidence type="ECO:0000256" key="14">
    <source>
        <dbReference type="ARBA" id="ARBA00022801"/>
    </source>
</evidence>
<comment type="subcellular location">
    <subcellularLocation>
        <location evidence="3">Secreted</location>
    </subcellularLocation>
</comment>
<dbReference type="InterPro" id="IPR035972">
    <property type="entry name" value="GLA-like_dom_SF"/>
</dbReference>
<dbReference type="InterPro" id="IPR000742">
    <property type="entry name" value="EGF"/>
</dbReference>
<dbReference type="PANTHER" id="PTHR24278">
    <property type="entry name" value="COAGULATION FACTOR"/>
    <property type="match status" value="1"/>
</dbReference>
<keyword evidence="10 25" id="KW-0645">Protease</keyword>
<keyword evidence="9" id="KW-0597">Phosphoprotein</keyword>
<dbReference type="SMART" id="SM00179">
    <property type="entry name" value="EGF_CA"/>
    <property type="match status" value="1"/>
</dbReference>
<evidence type="ECO:0000256" key="5">
    <source>
        <dbReference type="ARBA" id="ARBA00019454"/>
    </source>
</evidence>
<evidence type="ECO:0000256" key="22">
    <source>
        <dbReference type="ARBA" id="ARBA00023278"/>
    </source>
</evidence>
<dbReference type="GO" id="GO:0005615">
    <property type="term" value="C:extracellular space"/>
    <property type="evidence" value="ECO:0007669"/>
    <property type="project" value="TreeGrafter"/>
</dbReference>
<dbReference type="PROSITE" id="PS50998">
    <property type="entry name" value="GLA_2"/>
    <property type="match status" value="1"/>
</dbReference>